<reference evidence="1 2" key="1">
    <citation type="submission" date="2019-03" db="EMBL/GenBank/DDBJ databases">
        <title>Single cell metagenomics reveals metabolic interactions within the superorganism composed of flagellate Streblomastix strix and complex community of Bacteroidetes bacteria on its surface.</title>
        <authorList>
            <person name="Treitli S.C."/>
            <person name="Kolisko M."/>
            <person name="Husnik F."/>
            <person name="Keeling P."/>
            <person name="Hampl V."/>
        </authorList>
    </citation>
    <scope>NUCLEOTIDE SEQUENCE [LARGE SCALE GENOMIC DNA]</scope>
    <source>
        <strain evidence="1">ST1C</strain>
    </source>
</reference>
<name>A0A5J4V5U2_9EUKA</name>
<dbReference type="EMBL" id="SNRW01009609">
    <property type="protein sequence ID" value="KAA6377742.1"/>
    <property type="molecule type" value="Genomic_DNA"/>
</dbReference>
<dbReference type="Proteomes" id="UP000324800">
    <property type="component" value="Unassembled WGS sequence"/>
</dbReference>
<evidence type="ECO:0000313" key="2">
    <source>
        <dbReference type="Proteomes" id="UP000324800"/>
    </source>
</evidence>
<organism evidence="1 2">
    <name type="scientific">Streblomastix strix</name>
    <dbReference type="NCBI Taxonomy" id="222440"/>
    <lineage>
        <taxon>Eukaryota</taxon>
        <taxon>Metamonada</taxon>
        <taxon>Preaxostyla</taxon>
        <taxon>Oxymonadida</taxon>
        <taxon>Streblomastigidae</taxon>
        <taxon>Streblomastix</taxon>
    </lineage>
</organism>
<sequence length="136" mass="15240">MNGAILEAIHTSLGNAIHVNASSNSNIEAELVVFKECLSEVSLKGKGRAIYMNMTQFKVKLSFTRQINNKDSYQKQKSENVFRFIPHADATHPFNSKMKCCSVSNPFDSFSSVIRYIEKERPNSDGSSGRVETLVF</sequence>
<protein>
    <submittedName>
        <fullName evidence="1">Uncharacterized protein</fullName>
    </submittedName>
</protein>
<dbReference type="AlphaFoldDB" id="A0A5J4V5U2"/>
<evidence type="ECO:0000313" key="1">
    <source>
        <dbReference type="EMBL" id="KAA6377742.1"/>
    </source>
</evidence>
<proteinExistence type="predicted"/>
<accession>A0A5J4V5U2</accession>
<gene>
    <name evidence="1" type="ORF">EZS28_026733</name>
</gene>
<comment type="caution">
    <text evidence="1">The sequence shown here is derived from an EMBL/GenBank/DDBJ whole genome shotgun (WGS) entry which is preliminary data.</text>
</comment>